<sequence length="68" mass="7856">MNIIITKDCVLKAVKLADKLVKEELLDYIYNNYEVSEDTLLITNSDMGKGYTSRVFKEIKKVLKIKKS</sequence>
<evidence type="ECO:0000313" key="1">
    <source>
        <dbReference type="EMBL" id="VTS24349.1"/>
    </source>
</evidence>
<proteinExistence type="predicted"/>
<reference evidence="1 2" key="1">
    <citation type="submission" date="2019-05" db="EMBL/GenBank/DDBJ databases">
        <authorList>
            <consortium name="Pathogen Informatics"/>
        </authorList>
    </citation>
    <scope>NUCLEOTIDE SEQUENCE [LARGE SCALE GENOMIC DNA]</scope>
    <source>
        <strain evidence="1 2">NCTC5386</strain>
    </source>
</reference>
<protein>
    <submittedName>
        <fullName evidence="1">Uncharacterized protein</fullName>
    </submittedName>
</protein>
<dbReference type="Proteomes" id="UP000394068">
    <property type="component" value="Unassembled WGS sequence"/>
</dbReference>
<accession>A0A4U9YDD3</accession>
<organism evidence="1 2">
    <name type="scientific">Streptococcus pseudoporcinus</name>
    <dbReference type="NCBI Taxonomy" id="361101"/>
    <lineage>
        <taxon>Bacteria</taxon>
        <taxon>Bacillati</taxon>
        <taxon>Bacillota</taxon>
        <taxon>Bacilli</taxon>
        <taxon>Lactobacillales</taxon>
        <taxon>Streptococcaceae</taxon>
        <taxon>Streptococcus</taxon>
    </lineage>
</organism>
<dbReference type="EMBL" id="CABEHT010000001">
    <property type="protein sequence ID" value="VTS24349.1"/>
    <property type="molecule type" value="Genomic_DNA"/>
</dbReference>
<dbReference type="AlphaFoldDB" id="A0A4U9YDD3"/>
<gene>
    <name evidence="1" type="ORF">NCTC5386_01999</name>
</gene>
<evidence type="ECO:0000313" key="2">
    <source>
        <dbReference type="Proteomes" id="UP000394068"/>
    </source>
</evidence>
<name>A0A4U9YDD3_9STRE</name>